<dbReference type="Proteomes" id="UP000287857">
    <property type="component" value="Unassembled WGS sequence"/>
</dbReference>
<organism evidence="2 3">
    <name type="scientific">Vagococcus vulneris</name>
    <dbReference type="NCBI Taxonomy" id="1977869"/>
    <lineage>
        <taxon>Bacteria</taxon>
        <taxon>Bacillati</taxon>
        <taxon>Bacillota</taxon>
        <taxon>Bacilli</taxon>
        <taxon>Lactobacillales</taxon>
        <taxon>Enterococcaceae</taxon>
        <taxon>Vagococcus</taxon>
    </lineage>
</organism>
<dbReference type="AlphaFoldDB" id="A0A429ZR09"/>
<keyword evidence="3" id="KW-1185">Reference proteome</keyword>
<evidence type="ECO:0000313" key="2">
    <source>
        <dbReference type="EMBL" id="RST96142.1"/>
    </source>
</evidence>
<comment type="caution">
    <text evidence="2">The sequence shown here is derived from an EMBL/GenBank/DDBJ whole genome shotgun (WGS) entry which is preliminary data.</text>
</comment>
<evidence type="ECO:0000256" key="1">
    <source>
        <dbReference type="SAM" id="MobiDB-lite"/>
    </source>
</evidence>
<feature type="region of interest" description="Disordered" evidence="1">
    <location>
        <begin position="98"/>
        <end position="124"/>
    </location>
</feature>
<protein>
    <submittedName>
        <fullName evidence="2">Uncharacterized protein</fullName>
    </submittedName>
</protein>
<reference evidence="2 3" key="1">
    <citation type="submission" date="2017-05" db="EMBL/GenBank/DDBJ databases">
        <title>Vagococcus spp. assemblies.</title>
        <authorList>
            <person name="Gulvik C.A."/>
        </authorList>
    </citation>
    <scope>NUCLEOTIDE SEQUENCE [LARGE SCALE GENOMIC DNA]</scope>
    <source>
        <strain evidence="2 3">SS1995</strain>
    </source>
</reference>
<feature type="compositionally biased region" description="Basic and acidic residues" evidence="1">
    <location>
        <begin position="108"/>
        <end position="124"/>
    </location>
</feature>
<gene>
    <name evidence="2" type="ORF">CBF37_11180</name>
</gene>
<sequence>MVEMRCMDSKELEDTISMFVQFCDLLKNSSSELVTKQLERMLSHTWNEIGCNGTHPFINPLKASVAAERRLKDLREIAEIENIEKLRPLFQIPREDQVKSLEKNGLGDPKRTHKKEEDDKDKPNFHWEHAVTRGTFVKKIKEMSSCNDYDHKREVISNLVKSHQIIWITREENERLTSKGYETNRKEEKGGWKKAYEDCDIFVD</sequence>
<dbReference type="OrthoDB" id="2199357at2"/>
<proteinExistence type="predicted"/>
<dbReference type="RefSeq" id="WP_125984819.1">
    <property type="nucleotide sequence ID" value="NZ_NGJS01000028.1"/>
</dbReference>
<accession>A0A429ZR09</accession>
<name>A0A429ZR09_9ENTE</name>
<evidence type="ECO:0000313" key="3">
    <source>
        <dbReference type="Proteomes" id="UP000287857"/>
    </source>
</evidence>
<dbReference type="EMBL" id="NGJS01000028">
    <property type="protein sequence ID" value="RST96142.1"/>
    <property type="molecule type" value="Genomic_DNA"/>
</dbReference>